<accession>A0AAV4MJ29</accession>
<keyword evidence="2" id="KW-1185">Reference proteome</keyword>
<dbReference type="AlphaFoldDB" id="A0AAV4MJ29"/>
<reference evidence="1 2" key="1">
    <citation type="submission" date="2021-06" db="EMBL/GenBank/DDBJ databases">
        <title>Caerostris darwini draft genome.</title>
        <authorList>
            <person name="Kono N."/>
            <person name="Arakawa K."/>
        </authorList>
    </citation>
    <scope>NUCLEOTIDE SEQUENCE [LARGE SCALE GENOMIC DNA]</scope>
</reference>
<gene>
    <name evidence="1" type="ORF">CDAR_172651</name>
</gene>
<dbReference type="Proteomes" id="UP001054837">
    <property type="component" value="Unassembled WGS sequence"/>
</dbReference>
<name>A0AAV4MJ29_9ARAC</name>
<sequence length="133" mass="14926">MIARALPQKKVRNDDCVFRSLRKGKINQISRTSFCLTETAFAEYLHLFRKSVISSEGRSELRGTDKVSIFLPPEITLGGLRRWTCRSLEIARLSAGTERGGDVLLETSHHSGDSQFASNAPLRETQAQRMTCL</sequence>
<comment type="caution">
    <text evidence="1">The sequence shown here is derived from an EMBL/GenBank/DDBJ whole genome shotgun (WGS) entry which is preliminary data.</text>
</comment>
<evidence type="ECO:0000313" key="2">
    <source>
        <dbReference type="Proteomes" id="UP001054837"/>
    </source>
</evidence>
<protein>
    <submittedName>
        <fullName evidence="1">Uncharacterized protein</fullName>
    </submittedName>
</protein>
<organism evidence="1 2">
    <name type="scientific">Caerostris darwini</name>
    <dbReference type="NCBI Taxonomy" id="1538125"/>
    <lineage>
        <taxon>Eukaryota</taxon>
        <taxon>Metazoa</taxon>
        <taxon>Ecdysozoa</taxon>
        <taxon>Arthropoda</taxon>
        <taxon>Chelicerata</taxon>
        <taxon>Arachnida</taxon>
        <taxon>Araneae</taxon>
        <taxon>Araneomorphae</taxon>
        <taxon>Entelegynae</taxon>
        <taxon>Araneoidea</taxon>
        <taxon>Araneidae</taxon>
        <taxon>Caerostris</taxon>
    </lineage>
</organism>
<evidence type="ECO:0000313" key="1">
    <source>
        <dbReference type="EMBL" id="GIX70799.1"/>
    </source>
</evidence>
<proteinExistence type="predicted"/>
<dbReference type="EMBL" id="BPLQ01000392">
    <property type="protein sequence ID" value="GIX70799.1"/>
    <property type="molecule type" value="Genomic_DNA"/>
</dbReference>